<dbReference type="GeneTree" id="ENSGT00940000161180"/>
<feature type="compositionally biased region" description="Polar residues" evidence="10">
    <location>
        <begin position="428"/>
        <end position="443"/>
    </location>
</feature>
<dbReference type="Pfam" id="PF00621">
    <property type="entry name" value="RhoGEF"/>
    <property type="match status" value="1"/>
</dbReference>
<dbReference type="OrthoDB" id="2272012at2759"/>
<dbReference type="Gene3D" id="1.10.167.10">
    <property type="entry name" value="Regulator of G-protein Signalling 4, domain 2"/>
    <property type="match status" value="1"/>
</dbReference>
<keyword evidence="8" id="KW-0472">Membrane</keyword>
<feature type="region of interest" description="Disordered" evidence="10">
    <location>
        <begin position="963"/>
        <end position="1013"/>
    </location>
</feature>
<evidence type="ECO:0000313" key="13">
    <source>
        <dbReference type="Ensembl" id="ENSECRP00000027743.1"/>
    </source>
</evidence>
<keyword evidence="6" id="KW-0344">Guanine-nucleotide releasing factor</keyword>
<dbReference type="InterPro" id="IPR036305">
    <property type="entry name" value="RGS_sf"/>
</dbReference>
<evidence type="ECO:0000256" key="8">
    <source>
        <dbReference type="ARBA" id="ARBA00023136"/>
    </source>
</evidence>
<dbReference type="GO" id="GO:0007186">
    <property type="term" value="P:G protein-coupled receptor signaling pathway"/>
    <property type="evidence" value="ECO:0007669"/>
    <property type="project" value="TreeGrafter"/>
</dbReference>
<dbReference type="InterPro" id="IPR015212">
    <property type="entry name" value="RGS-like_dom"/>
</dbReference>
<dbReference type="PANTHER" id="PTHR45872:SF4">
    <property type="entry name" value="RHO GUANINE NUCLEOTIDE EXCHANGE FACTOR 1"/>
    <property type="match status" value="1"/>
</dbReference>
<accession>A0A8C4TA51</accession>
<keyword evidence="5" id="KW-0597">Phosphoprotein</keyword>
<dbReference type="FunFam" id="2.30.29.30:FF:000072">
    <property type="entry name" value="Rho guanine nucleotide exchange factor 1"/>
    <property type="match status" value="1"/>
</dbReference>
<dbReference type="Gene3D" id="2.30.29.30">
    <property type="entry name" value="Pleckstrin-homology domain (PH domain)/Phosphotyrosine-binding domain (PTB)"/>
    <property type="match status" value="1"/>
</dbReference>
<evidence type="ECO:0000259" key="11">
    <source>
        <dbReference type="PROSITE" id="PS50003"/>
    </source>
</evidence>
<keyword evidence="14" id="KW-1185">Reference proteome</keyword>
<dbReference type="PANTHER" id="PTHR45872">
    <property type="entry name" value="RHO GUANINE NUCLEOTIDE EXCHANGE FACTOR 2, ISOFORM D"/>
    <property type="match status" value="1"/>
</dbReference>
<dbReference type="Pfam" id="PF09128">
    <property type="entry name" value="RGS-like"/>
    <property type="match status" value="1"/>
</dbReference>
<dbReference type="InterPro" id="IPR011993">
    <property type="entry name" value="PH-like_dom_sf"/>
</dbReference>
<dbReference type="GO" id="GO:0005737">
    <property type="term" value="C:cytoplasm"/>
    <property type="evidence" value="ECO:0007669"/>
    <property type="project" value="UniProtKB-SubCell"/>
</dbReference>
<dbReference type="GO" id="GO:0016020">
    <property type="term" value="C:membrane"/>
    <property type="evidence" value="ECO:0007669"/>
    <property type="project" value="UniProtKB-SubCell"/>
</dbReference>
<dbReference type="SUPFAM" id="SSF50729">
    <property type="entry name" value="PH domain-like"/>
    <property type="match status" value="1"/>
</dbReference>
<dbReference type="SMART" id="SM00233">
    <property type="entry name" value="PH"/>
    <property type="match status" value="1"/>
</dbReference>
<dbReference type="InterPro" id="IPR044926">
    <property type="entry name" value="RGS_subdomain_2"/>
</dbReference>
<feature type="coiled-coil region" evidence="9">
    <location>
        <begin position="1035"/>
        <end position="1065"/>
    </location>
</feature>
<reference evidence="13" key="2">
    <citation type="submission" date="2025-08" db="UniProtKB">
        <authorList>
            <consortium name="Ensembl"/>
        </authorList>
    </citation>
    <scope>IDENTIFICATION</scope>
</reference>
<evidence type="ECO:0000256" key="5">
    <source>
        <dbReference type="ARBA" id="ARBA00022553"/>
    </source>
</evidence>
<feature type="compositionally biased region" description="Basic and acidic residues" evidence="10">
    <location>
        <begin position="970"/>
        <end position="1013"/>
    </location>
</feature>
<protein>
    <submittedName>
        <fullName evidence="13">Rho guanine nucleotide exchange factor (GEF) 1</fullName>
    </submittedName>
</protein>
<dbReference type="SUPFAM" id="SSF48097">
    <property type="entry name" value="Regulator of G-protein signaling, RGS"/>
    <property type="match status" value="1"/>
</dbReference>
<evidence type="ECO:0000256" key="7">
    <source>
        <dbReference type="ARBA" id="ARBA00023054"/>
    </source>
</evidence>
<keyword evidence="3" id="KW-0343">GTPase activation</keyword>
<feature type="domain" description="PH" evidence="11">
    <location>
        <begin position="734"/>
        <end position="847"/>
    </location>
</feature>
<dbReference type="InterPro" id="IPR001849">
    <property type="entry name" value="PH_domain"/>
</dbReference>
<feature type="compositionally biased region" description="Polar residues" evidence="10">
    <location>
        <begin position="325"/>
        <end position="349"/>
    </location>
</feature>
<dbReference type="AlphaFoldDB" id="A0A8C4TA51"/>
<evidence type="ECO:0000259" key="12">
    <source>
        <dbReference type="PROSITE" id="PS50010"/>
    </source>
</evidence>
<dbReference type="InterPro" id="IPR035899">
    <property type="entry name" value="DBL_dom_sf"/>
</dbReference>
<dbReference type="Gene3D" id="1.20.900.10">
    <property type="entry name" value="Dbl homology (DH) domain"/>
    <property type="match status" value="1"/>
</dbReference>
<dbReference type="InterPro" id="IPR000219">
    <property type="entry name" value="DH_dom"/>
</dbReference>
<reference evidence="13" key="3">
    <citation type="submission" date="2025-09" db="UniProtKB">
        <authorList>
            <consortium name="Ensembl"/>
        </authorList>
    </citation>
    <scope>IDENTIFICATION</scope>
</reference>
<dbReference type="Pfam" id="PF17838">
    <property type="entry name" value="PH_16"/>
    <property type="match status" value="1"/>
</dbReference>
<comment type="subcellular location">
    <subcellularLocation>
        <location evidence="2">Cytoplasm</location>
    </subcellularLocation>
    <subcellularLocation>
        <location evidence="1">Membrane</location>
    </subcellularLocation>
</comment>
<feature type="region of interest" description="Disordered" evidence="10">
    <location>
        <begin position="246"/>
        <end position="492"/>
    </location>
</feature>
<reference evidence="13" key="1">
    <citation type="submission" date="2021-06" db="EMBL/GenBank/DDBJ databases">
        <authorList>
            <consortium name="Wellcome Sanger Institute Data Sharing"/>
        </authorList>
    </citation>
    <scope>NUCLEOTIDE SEQUENCE [LARGE SCALE GENOMIC DNA]</scope>
</reference>
<sequence>MANEDFHDGHIARGNPYKNIIGAEDEDFENEIDPSVDDLCSHFQSIDLLKEKPAHLLIFLQHVFLQFDCAPLLCFLHAELFKNLNAKEVRKQFVEFYHTFLEKGAVLKVQIPSSVSFELDRTRPDLIPEEMQRRFIRDIQNVQAIELVRQLEDFRQKRMMGMTPGERELAELEELQAADRATQDVKERAIAEQLLDKLSEMHPTVYNDDEKSTAMFNAIITYMKHLGVKAKSSDNKKSRFPFIKKIPGIKRPDEPPKSTKRFPHIFLPEPPRWMGSGNVDSRPPKVEAEGDKDKINSERKNSTGSSVRGIESVTKGIRSGPIGGTQDTTEGPSIGSNQGVTGGNITQGDGAQDFLRTDTLPTSDLSETDPAITNEAPPEEVPVEAEKHGTRIGRSESLCAPERRRSQKGSTKGKQPRSRSDVDLQAATKATSLQSSTTAQPDTHSLEPGSGSGGGTGENQQSFLSGQPEENEPRVSELEVDPPNWREQADSEQLLRLKKTEIKRQEVINELFVTEHAHVRMLNVLYTVFFLPMEKEKILSSEELAAMFPGLEDIIEVHNSFYESLKKLRQDNHYIVKNIGDALLNRFSGTEGEWFQKLSSRFCSHQSYALDEIKKLQKKDSRFTMFIQEAESKPQCRRLQLKDIIPVVMQRLTKYPLLLENIAKSTEEAEEKSKIQQAAECCRKILNHVNQSVRVMENFLRLNDYQRRLDLSSLKQSTDTLLSEFKNLDLSTKQMIHEGPLLWRVNKEKTIEVHVLLLTDILVLLQKQDDKMVLKCQMKSSAGVSDRKEVLSPVIKLNSVFSREVATDRKAFYVIFTWESGAQIFELVAQTVSERKNWCELIKMAVEDLKKSELAAATDQRRTVGLTPVVGVLPTSPTYSTHPPLSPSENGNSVKDYLETLHQTDKEKDLVTNHMIADFLAANGIDPYSLNQIVEENVASAALEEVFFLKRMLVGNIHLSENVESSAENAKTHSELEVKECEMADKRPDEPSENGKGEEKNNEDNKSHYEREGILENKETSEVFSTPVILSLEQKQEVAHRMDILEQQLRRLKNIEEEFRKLQEGLAKVALSPQNFT</sequence>
<evidence type="ECO:0000256" key="4">
    <source>
        <dbReference type="ARBA" id="ARBA00022490"/>
    </source>
</evidence>
<evidence type="ECO:0000256" key="2">
    <source>
        <dbReference type="ARBA" id="ARBA00004496"/>
    </source>
</evidence>
<dbReference type="CDD" id="cd00160">
    <property type="entry name" value="RhoGEF"/>
    <property type="match status" value="1"/>
</dbReference>
<dbReference type="PROSITE" id="PS50010">
    <property type="entry name" value="DH_2"/>
    <property type="match status" value="1"/>
</dbReference>
<keyword evidence="7 9" id="KW-0175">Coiled coil</keyword>
<dbReference type="PROSITE" id="PS50003">
    <property type="entry name" value="PH_DOMAIN"/>
    <property type="match status" value="1"/>
</dbReference>
<name>A0A8C4TA51_ERPCA</name>
<evidence type="ECO:0000256" key="10">
    <source>
        <dbReference type="SAM" id="MobiDB-lite"/>
    </source>
</evidence>
<dbReference type="SUPFAM" id="SSF48065">
    <property type="entry name" value="DBL homology domain (DH-domain)"/>
    <property type="match status" value="1"/>
</dbReference>
<keyword evidence="4" id="KW-0963">Cytoplasm</keyword>
<feature type="domain" description="DH" evidence="12">
    <location>
        <begin position="503"/>
        <end position="692"/>
    </location>
</feature>
<dbReference type="GO" id="GO:0005096">
    <property type="term" value="F:GTPase activator activity"/>
    <property type="evidence" value="ECO:0007669"/>
    <property type="project" value="UniProtKB-KW"/>
</dbReference>
<dbReference type="InterPro" id="IPR041020">
    <property type="entry name" value="PH_16"/>
</dbReference>
<evidence type="ECO:0000256" key="1">
    <source>
        <dbReference type="ARBA" id="ARBA00004370"/>
    </source>
</evidence>
<dbReference type="GO" id="GO:0001664">
    <property type="term" value="F:G protein-coupled receptor binding"/>
    <property type="evidence" value="ECO:0007669"/>
    <property type="project" value="TreeGrafter"/>
</dbReference>
<feature type="compositionally biased region" description="Basic and acidic residues" evidence="10">
    <location>
        <begin position="282"/>
        <end position="301"/>
    </location>
</feature>
<dbReference type="Ensembl" id="ENSECRT00000028321.1">
    <property type="protein sequence ID" value="ENSECRP00000027743.1"/>
    <property type="gene ID" value="ENSECRG00000018798.1"/>
</dbReference>
<evidence type="ECO:0000256" key="9">
    <source>
        <dbReference type="SAM" id="Coils"/>
    </source>
</evidence>
<dbReference type="Proteomes" id="UP000694620">
    <property type="component" value="Chromosome 17"/>
</dbReference>
<evidence type="ECO:0000256" key="6">
    <source>
        <dbReference type="ARBA" id="ARBA00022658"/>
    </source>
</evidence>
<dbReference type="FunFam" id="1.20.900.10:FF:000006">
    <property type="entry name" value="Rho guanine nucleotide exchange factor (GEF) 11"/>
    <property type="match status" value="1"/>
</dbReference>
<organism evidence="13 14">
    <name type="scientific">Erpetoichthys calabaricus</name>
    <name type="common">Rope fish</name>
    <name type="synonym">Calamoichthys calabaricus</name>
    <dbReference type="NCBI Taxonomy" id="27687"/>
    <lineage>
        <taxon>Eukaryota</taxon>
        <taxon>Metazoa</taxon>
        <taxon>Chordata</taxon>
        <taxon>Craniata</taxon>
        <taxon>Vertebrata</taxon>
        <taxon>Euteleostomi</taxon>
        <taxon>Actinopterygii</taxon>
        <taxon>Polypteriformes</taxon>
        <taxon>Polypteridae</taxon>
        <taxon>Erpetoichthys</taxon>
    </lineage>
</organism>
<dbReference type="SMART" id="SM00325">
    <property type="entry name" value="RhoGEF"/>
    <property type="match status" value="1"/>
</dbReference>
<gene>
    <name evidence="13" type="primary">arhgef1</name>
</gene>
<dbReference type="GO" id="GO:0005085">
    <property type="term" value="F:guanyl-nucleotide exchange factor activity"/>
    <property type="evidence" value="ECO:0007669"/>
    <property type="project" value="UniProtKB-KW"/>
</dbReference>
<evidence type="ECO:0000256" key="3">
    <source>
        <dbReference type="ARBA" id="ARBA00022468"/>
    </source>
</evidence>
<evidence type="ECO:0000313" key="14">
    <source>
        <dbReference type="Proteomes" id="UP000694620"/>
    </source>
</evidence>
<proteinExistence type="predicted"/>